<dbReference type="EC" id="2.7.13.3" evidence="2"/>
<evidence type="ECO:0000313" key="12">
    <source>
        <dbReference type="EMBL" id="GEL16962.1"/>
    </source>
</evidence>
<comment type="catalytic activity">
    <reaction evidence="1">
        <text>ATP + protein L-histidine = ADP + protein N-phospho-L-histidine.</text>
        <dbReference type="EC" id="2.7.13.3"/>
    </reaction>
</comment>
<keyword evidence="8" id="KW-0902">Two-component regulatory system</keyword>
<dbReference type="PANTHER" id="PTHR24421:SF10">
    <property type="entry name" value="NITRATE_NITRITE SENSOR PROTEIN NARQ"/>
    <property type="match status" value="1"/>
</dbReference>
<keyword evidence="5" id="KW-0547">Nucleotide-binding</keyword>
<evidence type="ECO:0000256" key="7">
    <source>
        <dbReference type="ARBA" id="ARBA00022840"/>
    </source>
</evidence>
<reference evidence="12 13" key="1">
    <citation type="submission" date="2019-07" db="EMBL/GenBank/DDBJ databases">
        <title>Whole genome shotgun sequence of Pseudonocardia asaccharolytica NBRC 16224.</title>
        <authorList>
            <person name="Hosoyama A."/>
            <person name="Uohara A."/>
            <person name="Ohji S."/>
            <person name="Ichikawa N."/>
        </authorList>
    </citation>
    <scope>NUCLEOTIDE SEQUENCE [LARGE SCALE GENOMIC DNA]</scope>
    <source>
        <strain evidence="12 13">NBRC 16224</strain>
    </source>
</reference>
<feature type="compositionally biased region" description="Basic residues" evidence="9">
    <location>
        <begin position="156"/>
        <end position="180"/>
    </location>
</feature>
<evidence type="ECO:0000313" key="13">
    <source>
        <dbReference type="Proteomes" id="UP000321328"/>
    </source>
</evidence>
<evidence type="ECO:0000256" key="5">
    <source>
        <dbReference type="ARBA" id="ARBA00022741"/>
    </source>
</evidence>
<dbReference type="PANTHER" id="PTHR24421">
    <property type="entry name" value="NITRATE/NITRITE SENSOR PROTEIN NARX-RELATED"/>
    <property type="match status" value="1"/>
</dbReference>
<keyword evidence="10" id="KW-0812">Transmembrane</keyword>
<dbReference type="GO" id="GO:0000155">
    <property type="term" value="F:phosphorelay sensor kinase activity"/>
    <property type="evidence" value="ECO:0007669"/>
    <property type="project" value="InterPro"/>
</dbReference>
<evidence type="ECO:0000256" key="2">
    <source>
        <dbReference type="ARBA" id="ARBA00012438"/>
    </source>
</evidence>
<dbReference type="Gene3D" id="1.20.5.1930">
    <property type="match status" value="1"/>
</dbReference>
<evidence type="ECO:0000256" key="1">
    <source>
        <dbReference type="ARBA" id="ARBA00000085"/>
    </source>
</evidence>
<dbReference type="Pfam" id="PF07730">
    <property type="entry name" value="HisKA_3"/>
    <property type="match status" value="1"/>
</dbReference>
<dbReference type="AlphaFoldDB" id="A0A511CWN2"/>
<evidence type="ECO:0000256" key="6">
    <source>
        <dbReference type="ARBA" id="ARBA00022777"/>
    </source>
</evidence>
<comment type="caution">
    <text evidence="12">The sequence shown here is derived from an EMBL/GenBank/DDBJ whole genome shotgun (WGS) entry which is preliminary data.</text>
</comment>
<dbReference type="Proteomes" id="UP000321328">
    <property type="component" value="Unassembled WGS sequence"/>
</dbReference>
<dbReference type="EMBL" id="BJVI01000005">
    <property type="protein sequence ID" value="GEL16962.1"/>
    <property type="molecule type" value="Genomic_DNA"/>
</dbReference>
<dbReference type="InterPro" id="IPR050482">
    <property type="entry name" value="Sensor_HK_TwoCompSys"/>
</dbReference>
<sequence length="197" mass="21071">MATSSTWDEPESGSPRFSGWPFLGLAAGPPLALALTRPMLGWLASAAGALLAATLPIADGDPWPWPIPHGLVLLALLFAVVAREKAHRIVLEERARIARDLHDVVAHHMSLVVVQAETAPYRVPDLPDSARAELASIGDAARAALTETRAADRAAPGRRRARPRPATRRRPARRTRRGRPAGRGAGGGRGRGRRAAR</sequence>
<evidence type="ECO:0000256" key="3">
    <source>
        <dbReference type="ARBA" id="ARBA00022553"/>
    </source>
</evidence>
<feature type="domain" description="Signal transduction histidine kinase subgroup 3 dimerisation and phosphoacceptor" evidence="11">
    <location>
        <begin position="93"/>
        <end position="151"/>
    </location>
</feature>
<accession>A0A511CWN2</accession>
<evidence type="ECO:0000259" key="11">
    <source>
        <dbReference type="Pfam" id="PF07730"/>
    </source>
</evidence>
<keyword evidence="3" id="KW-0597">Phosphoprotein</keyword>
<feature type="transmembrane region" description="Helical" evidence="10">
    <location>
        <begin position="63"/>
        <end position="82"/>
    </location>
</feature>
<feature type="transmembrane region" description="Helical" evidence="10">
    <location>
        <begin position="40"/>
        <end position="57"/>
    </location>
</feature>
<keyword evidence="13" id="KW-1185">Reference proteome</keyword>
<organism evidence="12 13">
    <name type="scientific">Pseudonocardia asaccharolytica DSM 44247 = NBRC 16224</name>
    <dbReference type="NCBI Taxonomy" id="1123024"/>
    <lineage>
        <taxon>Bacteria</taxon>
        <taxon>Bacillati</taxon>
        <taxon>Actinomycetota</taxon>
        <taxon>Actinomycetes</taxon>
        <taxon>Pseudonocardiales</taxon>
        <taxon>Pseudonocardiaceae</taxon>
        <taxon>Pseudonocardia</taxon>
    </lineage>
</organism>
<dbReference type="GO" id="GO:0016020">
    <property type="term" value="C:membrane"/>
    <property type="evidence" value="ECO:0007669"/>
    <property type="project" value="InterPro"/>
</dbReference>
<dbReference type="GO" id="GO:0005524">
    <property type="term" value="F:ATP binding"/>
    <property type="evidence" value="ECO:0007669"/>
    <property type="project" value="UniProtKB-KW"/>
</dbReference>
<feature type="region of interest" description="Disordered" evidence="9">
    <location>
        <begin position="146"/>
        <end position="197"/>
    </location>
</feature>
<keyword evidence="4" id="KW-0808">Transferase</keyword>
<keyword evidence="7" id="KW-0067">ATP-binding</keyword>
<keyword evidence="10" id="KW-1133">Transmembrane helix</keyword>
<dbReference type="InterPro" id="IPR011712">
    <property type="entry name" value="Sig_transdc_His_kin_sub3_dim/P"/>
</dbReference>
<evidence type="ECO:0000256" key="10">
    <source>
        <dbReference type="SAM" id="Phobius"/>
    </source>
</evidence>
<evidence type="ECO:0000256" key="4">
    <source>
        <dbReference type="ARBA" id="ARBA00022679"/>
    </source>
</evidence>
<keyword evidence="10" id="KW-0472">Membrane</keyword>
<proteinExistence type="predicted"/>
<evidence type="ECO:0000256" key="9">
    <source>
        <dbReference type="SAM" id="MobiDB-lite"/>
    </source>
</evidence>
<dbReference type="RefSeq" id="WP_211223867.1">
    <property type="nucleotide sequence ID" value="NZ_AUII01000005.1"/>
</dbReference>
<gene>
    <name evidence="12" type="ORF">PA7_07990</name>
</gene>
<protein>
    <recommendedName>
        <fullName evidence="2">histidine kinase</fullName>
        <ecNumber evidence="2">2.7.13.3</ecNumber>
    </recommendedName>
</protein>
<dbReference type="GO" id="GO:0046983">
    <property type="term" value="F:protein dimerization activity"/>
    <property type="evidence" value="ECO:0007669"/>
    <property type="project" value="InterPro"/>
</dbReference>
<evidence type="ECO:0000256" key="8">
    <source>
        <dbReference type="ARBA" id="ARBA00023012"/>
    </source>
</evidence>
<keyword evidence="6" id="KW-0418">Kinase</keyword>
<name>A0A511CWN2_9PSEU</name>